<accession>A0A0R3NB65</accession>
<dbReference type="EMBL" id="LLYA01000029">
    <property type="protein sequence ID" value="KRR29406.1"/>
    <property type="molecule type" value="Genomic_DNA"/>
</dbReference>
<dbReference type="SUPFAM" id="SSF51182">
    <property type="entry name" value="RmlC-like cupins"/>
    <property type="match status" value="1"/>
</dbReference>
<sequence>MQFRTTGLLLLGAMALPASGTAQTTPAPSAITRTVIAATKLPTVTDVPLHFKAASITLQPDERSSVSAANGILYQMSGSTEVALDGEAKMLNAGEGLFIAGGKTAALTAGSGGPSTFLHFFLAPAVNLGQPAETAPAVVRELYRTANPIPDLKPGGYDLNLTRVTFPAQMPSNPPHHRSGAALYFIISGTGANTIDGKTEARGPGSLIYEPYALVHQWGNPGNEPLIFLAFNINPEGLAAVLPGAPARKQ</sequence>
<feature type="signal peptide" evidence="1">
    <location>
        <begin position="1"/>
        <end position="22"/>
    </location>
</feature>
<keyword evidence="1" id="KW-0732">Signal</keyword>
<feature type="chain" id="PRO_5006445200" description="Cupin type-2 domain-containing protein" evidence="1">
    <location>
        <begin position="23"/>
        <end position="250"/>
    </location>
</feature>
<gene>
    <name evidence="3" type="ORF">CQ13_38655</name>
</gene>
<dbReference type="RefSeq" id="WP_082637338.1">
    <property type="nucleotide sequence ID" value="NZ_LLYA01000029.1"/>
</dbReference>
<evidence type="ECO:0000256" key="1">
    <source>
        <dbReference type="SAM" id="SignalP"/>
    </source>
</evidence>
<reference evidence="3 4" key="1">
    <citation type="submission" date="2014-03" db="EMBL/GenBank/DDBJ databases">
        <title>Bradyrhizobium valentinum sp. nov., isolated from effective nodules of Lupinus mariae-josephae, a lupine endemic of basic-lime soils in Eastern Spain.</title>
        <authorList>
            <person name="Duran D."/>
            <person name="Rey L."/>
            <person name="Navarro A."/>
            <person name="Busquets A."/>
            <person name="Imperial J."/>
            <person name="Ruiz-Argueso T."/>
        </authorList>
    </citation>
    <scope>NUCLEOTIDE SEQUENCE [LARGE SCALE GENOMIC DNA]</scope>
    <source>
        <strain evidence="3 4">Ro19</strain>
    </source>
</reference>
<name>A0A0R3NB65_9BRAD</name>
<dbReference type="Proteomes" id="UP000052023">
    <property type="component" value="Unassembled WGS sequence"/>
</dbReference>
<dbReference type="Gene3D" id="2.60.120.10">
    <property type="entry name" value="Jelly Rolls"/>
    <property type="match status" value="1"/>
</dbReference>
<dbReference type="OrthoDB" id="9791637at2"/>
<dbReference type="InterPro" id="IPR011051">
    <property type="entry name" value="RmlC_Cupin_sf"/>
</dbReference>
<keyword evidence="4" id="KW-1185">Reference proteome</keyword>
<dbReference type="InterPro" id="IPR013096">
    <property type="entry name" value="Cupin_2"/>
</dbReference>
<dbReference type="AlphaFoldDB" id="A0A0R3NB65"/>
<protein>
    <recommendedName>
        <fullName evidence="2">Cupin type-2 domain-containing protein</fullName>
    </recommendedName>
</protein>
<proteinExistence type="predicted"/>
<feature type="domain" description="Cupin type-2" evidence="2">
    <location>
        <begin position="164"/>
        <end position="230"/>
    </location>
</feature>
<organism evidence="3 4">
    <name type="scientific">Bradyrhizobium retamae</name>
    <dbReference type="NCBI Taxonomy" id="1300035"/>
    <lineage>
        <taxon>Bacteria</taxon>
        <taxon>Pseudomonadati</taxon>
        <taxon>Pseudomonadota</taxon>
        <taxon>Alphaproteobacteria</taxon>
        <taxon>Hyphomicrobiales</taxon>
        <taxon>Nitrobacteraceae</taxon>
        <taxon>Bradyrhizobium</taxon>
    </lineage>
</organism>
<evidence type="ECO:0000259" key="2">
    <source>
        <dbReference type="Pfam" id="PF07883"/>
    </source>
</evidence>
<dbReference type="InterPro" id="IPR014710">
    <property type="entry name" value="RmlC-like_jellyroll"/>
</dbReference>
<comment type="caution">
    <text evidence="3">The sequence shown here is derived from an EMBL/GenBank/DDBJ whole genome shotgun (WGS) entry which is preliminary data.</text>
</comment>
<dbReference type="Pfam" id="PF07883">
    <property type="entry name" value="Cupin_2"/>
    <property type="match status" value="1"/>
</dbReference>
<evidence type="ECO:0000313" key="4">
    <source>
        <dbReference type="Proteomes" id="UP000052023"/>
    </source>
</evidence>
<evidence type="ECO:0000313" key="3">
    <source>
        <dbReference type="EMBL" id="KRR29406.1"/>
    </source>
</evidence>